<protein>
    <submittedName>
        <fullName evidence="7">Oligopeptide ABC transporter substrate-binding protein OppA</fullName>
    </submittedName>
</protein>
<dbReference type="Gene3D" id="3.40.190.10">
    <property type="entry name" value="Periplasmic binding protein-like II"/>
    <property type="match status" value="1"/>
</dbReference>
<evidence type="ECO:0000313" key="8">
    <source>
        <dbReference type="Proteomes" id="UP000690515"/>
    </source>
</evidence>
<feature type="signal peptide" evidence="5">
    <location>
        <begin position="1"/>
        <end position="23"/>
    </location>
</feature>
<accession>A0ABS5ZB52</accession>
<dbReference type="SUPFAM" id="SSF53850">
    <property type="entry name" value="Periplasmic binding protein-like II"/>
    <property type="match status" value="1"/>
</dbReference>
<dbReference type="InterPro" id="IPR030678">
    <property type="entry name" value="Peptide/Ni-bd"/>
</dbReference>
<feature type="chain" id="PRO_5045639952" evidence="5">
    <location>
        <begin position="24"/>
        <end position="538"/>
    </location>
</feature>
<evidence type="ECO:0000259" key="6">
    <source>
        <dbReference type="Pfam" id="PF00496"/>
    </source>
</evidence>
<dbReference type="InterPro" id="IPR039424">
    <property type="entry name" value="SBP_5"/>
</dbReference>
<dbReference type="PANTHER" id="PTHR30290:SF10">
    <property type="entry name" value="PERIPLASMIC OLIGOPEPTIDE-BINDING PROTEIN-RELATED"/>
    <property type="match status" value="1"/>
</dbReference>
<evidence type="ECO:0000256" key="5">
    <source>
        <dbReference type="SAM" id="SignalP"/>
    </source>
</evidence>
<dbReference type="Proteomes" id="UP000690515">
    <property type="component" value="Unassembled WGS sequence"/>
</dbReference>
<dbReference type="PIRSF" id="PIRSF002741">
    <property type="entry name" value="MppA"/>
    <property type="match status" value="1"/>
</dbReference>
<dbReference type="EMBL" id="JAGSOY010000017">
    <property type="protein sequence ID" value="MBU2711292.1"/>
    <property type="molecule type" value="Genomic_DNA"/>
</dbReference>
<comment type="similarity">
    <text evidence="2">Belongs to the bacterial solute-binding protein 5 family.</text>
</comment>
<dbReference type="Gene3D" id="3.10.105.10">
    <property type="entry name" value="Dipeptide-binding Protein, Domain 3"/>
    <property type="match status" value="1"/>
</dbReference>
<dbReference type="Gene3D" id="3.90.76.10">
    <property type="entry name" value="Dipeptide-binding Protein, Domain 1"/>
    <property type="match status" value="1"/>
</dbReference>
<reference evidence="7 8" key="1">
    <citation type="submission" date="2021-04" db="EMBL/GenBank/DDBJ databases">
        <authorList>
            <person name="Pira H."/>
            <person name="Risdian C."/>
            <person name="Wink J."/>
        </authorList>
    </citation>
    <scope>NUCLEOTIDE SEQUENCE [LARGE SCALE GENOMIC DNA]</scope>
    <source>
        <strain evidence="7 8">WH53</strain>
    </source>
</reference>
<evidence type="ECO:0000256" key="4">
    <source>
        <dbReference type="ARBA" id="ARBA00022729"/>
    </source>
</evidence>
<keyword evidence="8" id="KW-1185">Reference proteome</keyword>
<organism evidence="7 8">
    <name type="scientific">Zooshikella harenae</name>
    <dbReference type="NCBI Taxonomy" id="2827238"/>
    <lineage>
        <taxon>Bacteria</taxon>
        <taxon>Pseudomonadati</taxon>
        <taxon>Pseudomonadota</taxon>
        <taxon>Gammaproteobacteria</taxon>
        <taxon>Oceanospirillales</taxon>
        <taxon>Zooshikellaceae</taxon>
        <taxon>Zooshikella</taxon>
    </lineage>
</organism>
<proteinExistence type="inferred from homology"/>
<dbReference type="CDD" id="cd08504">
    <property type="entry name" value="PBP2_OppA"/>
    <property type="match status" value="1"/>
</dbReference>
<feature type="domain" description="Solute-binding protein family 5" evidence="6">
    <location>
        <begin position="79"/>
        <end position="459"/>
    </location>
</feature>
<dbReference type="PANTHER" id="PTHR30290">
    <property type="entry name" value="PERIPLASMIC BINDING COMPONENT OF ABC TRANSPORTER"/>
    <property type="match status" value="1"/>
</dbReference>
<keyword evidence="4 5" id="KW-0732">Signal</keyword>
<dbReference type="InterPro" id="IPR000914">
    <property type="entry name" value="SBP_5_dom"/>
</dbReference>
<gene>
    <name evidence="7" type="ORF">KCG35_09485</name>
</gene>
<keyword evidence="3" id="KW-0813">Transport</keyword>
<evidence type="ECO:0000256" key="2">
    <source>
        <dbReference type="ARBA" id="ARBA00005695"/>
    </source>
</evidence>
<evidence type="ECO:0000256" key="1">
    <source>
        <dbReference type="ARBA" id="ARBA00004196"/>
    </source>
</evidence>
<comment type="caution">
    <text evidence="7">The sequence shown here is derived from an EMBL/GenBank/DDBJ whole genome shotgun (WGS) entry which is preliminary data.</text>
</comment>
<evidence type="ECO:0000256" key="3">
    <source>
        <dbReference type="ARBA" id="ARBA00022448"/>
    </source>
</evidence>
<name>A0ABS5ZB52_9GAMM</name>
<comment type="subcellular location">
    <subcellularLocation>
        <location evidence="1">Cell envelope</location>
    </subcellularLocation>
</comment>
<sequence length="538" mass="61042">MILKKISHAVCMSFLCIGIATHAAVVPEGVKLDKEQRLIRGNGSEPASIDPQKIEGTPGSAIARDLFEGLVSNAQDGSVIPGVAERWDVSKDKMVYTFHLRKDAHWSNGDPVTAEDFVYAFQRGVDPKLASNYAWYFELAAIKNAGAIINGKEDRSKLGVKAVDGHTFQVTLEKPLPYFVKMMVHTTTYPVPKKVVEKLGSQWTRPGKMVSNGAFKLKSWVVNEKIVLERNAEYWDNKHTVLNEVVFLPIQERNAELDRYRANEVYLTYERLPIEQFKRIKKEMADELHITSQASTYYYSFYTRKKPFDDVKVRKALSLAINREVITDKILGMGQLPTFNLTPANIDGFKAPENNIAKLSQKERNEMAKKLLAEAGYSKDKPLSFTLLYNTDDNHKKIAVAIASMWKKTLGAKVSLENQEWKTYLDNKRLGNFQVARAGWNGDYNEASTMLDLMTSKNSLNDPKYNNPEYDQLLVNAVKAENPGEFYLKAEQLLARDVPIAPIYHDVTARLVKPFVGGYHNQDPLNNIYSKDYYIIKH</sequence>
<dbReference type="RefSeq" id="WP_215819454.1">
    <property type="nucleotide sequence ID" value="NZ_JAGSOY010000017.1"/>
</dbReference>
<evidence type="ECO:0000313" key="7">
    <source>
        <dbReference type="EMBL" id="MBU2711292.1"/>
    </source>
</evidence>
<dbReference type="Pfam" id="PF00496">
    <property type="entry name" value="SBP_bac_5"/>
    <property type="match status" value="1"/>
</dbReference>